<dbReference type="Proteomes" id="UP001163203">
    <property type="component" value="Chromosome"/>
</dbReference>
<reference evidence="1" key="1">
    <citation type="submission" date="2022-11" db="EMBL/GenBank/DDBJ databases">
        <authorList>
            <person name="Mo P."/>
        </authorList>
    </citation>
    <scope>NUCLEOTIDE SEQUENCE</scope>
    <source>
        <strain evidence="1">HUAS 11-8</strain>
    </source>
</reference>
<keyword evidence="2" id="KW-1185">Reference proteome</keyword>
<evidence type="ECO:0000313" key="1">
    <source>
        <dbReference type="EMBL" id="WAL64213.1"/>
    </source>
</evidence>
<organism evidence="1 2">
    <name type="scientific">Amycolatopsis cynarae</name>
    <dbReference type="NCBI Taxonomy" id="2995223"/>
    <lineage>
        <taxon>Bacteria</taxon>
        <taxon>Bacillati</taxon>
        <taxon>Actinomycetota</taxon>
        <taxon>Actinomycetes</taxon>
        <taxon>Pseudonocardiales</taxon>
        <taxon>Pseudonocardiaceae</taxon>
        <taxon>Amycolatopsis</taxon>
    </lineage>
</organism>
<dbReference type="EMBL" id="CP113836">
    <property type="protein sequence ID" value="WAL64213.1"/>
    <property type="molecule type" value="Genomic_DNA"/>
</dbReference>
<evidence type="ECO:0000313" key="2">
    <source>
        <dbReference type="Proteomes" id="UP001163203"/>
    </source>
</evidence>
<proteinExistence type="predicted"/>
<name>A0ABY7AYV3_9PSEU</name>
<gene>
    <name evidence="1" type="ORF">ORV05_24985</name>
</gene>
<dbReference type="RefSeq" id="WP_268754441.1">
    <property type="nucleotide sequence ID" value="NZ_CP113836.1"/>
</dbReference>
<protein>
    <submittedName>
        <fullName evidence="1">Uncharacterized protein</fullName>
    </submittedName>
</protein>
<accession>A0ABY7AYV3</accession>
<sequence length="118" mass="12010">MPELEPTLLPVTVASSHLRACAAEIDGAGGTEAGDLIPLLGDLVTAQRSLSRALIRLSDRVEGARHGVLAAAPSPEIDALGEVLRAAAGAFGYSADALAESAPLARVLVEFAGPDTRL</sequence>